<accession>A0A6J7X5I9</accession>
<sequence length="66" mass="7918">MALDYKVVCKECGKFIQISEHNKGGKLIGQFIRQHMFRYNKGINKEEFYCMGEFLSHRSDVDSYYW</sequence>
<evidence type="ECO:0000313" key="1">
    <source>
        <dbReference type="EMBL" id="CAB4160862.1"/>
    </source>
</evidence>
<name>A0A6J7X5I9_9CAUD</name>
<reference evidence="2" key="1">
    <citation type="submission" date="2020-05" db="EMBL/GenBank/DDBJ databases">
        <authorList>
            <person name="Chiriac C."/>
            <person name="Salcher M."/>
            <person name="Ghai R."/>
            <person name="Kavagutti S V."/>
        </authorList>
    </citation>
    <scope>NUCLEOTIDE SEQUENCE</scope>
</reference>
<dbReference type="EMBL" id="LR798336">
    <property type="protein sequence ID" value="CAB5224943.1"/>
    <property type="molecule type" value="Genomic_DNA"/>
</dbReference>
<dbReference type="EMBL" id="LR796712">
    <property type="protein sequence ID" value="CAB4160862.1"/>
    <property type="molecule type" value="Genomic_DNA"/>
</dbReference>
<gene>
    <name evidence="1" type="ORF">UFOVP733_15</name>
    <name evidence="2" type="ORF">UFOVP743_44</name>
</gene>
<proteinExistence type="predicted"/>
<evidence type="ECO:0000313" key="2">
    <source>
        <dbReference type="EMBL" id="CAB5224943.1"/>
    </source>
</evidence>
<protein>
    <submittedName>
        <fullName evidence="2">Uncharacterized protein</fullName>
    </submittedName>
</protein>
<organism evidence="2">
    <name type="scientific">uncultured Caudovirales phage</name>
    <dbReference type="NCBI Taxonomy" id="2100421"/>
    <lineage>
        <taxon>Viruses</taxon>
        <taxon>Duplodnaviria</taxon>
        <taxon>Heunggongvirae</taxon>
        <taxon>Uroviricota</taxon>
        <taxon>Caudoviricetes</taxon>
        <taxon>Peduoviridae</taxon>
        <taxon>Maltschvirus</taxon>
        <taxon>Maltschvirus maltsch</taxon>
    </lineage>
</organism>